<keyword evidence="2" id="KW-1185">Reference proteome</keyword>
<protein>
    <submittedName>
        <fullName evidence="1">Uncharacterized protein</fullName>
    </submittedName>
</protein>
<dbReference type="EMBL" id="CAWUPB010000913">
    <property type="protein sequence ID" value="CAK7330269.1"/>
    <property type="molecule type" value="Genomic_DNA"/>
</dbReference>
<organism evidence="1 2">
    <name type="scientific">Dovyalis caffra</name>
    <dbReference type="NCBI Taxonomy" id="77055"/>
    <lineage>
        <taxon>Eukaryota</taxon>
        <taxon>Viridiplantae</taxon>
        <taxon>Streptophyta</taxon>
        <taxon>Embryophyta</taxon>
        <taxon>Tracheophyta</taxon>
        <taxon>Spermatophyta</taxon>
        <taxon>Magnoliopsida</taxon>
        <taxon>eudicotyledons</taxon>
        <taxon>Gunneridae</taxon>
        <taxon>Pentapetalae</taxon>
        <taxon>rosids</taxon>
        <taxon>fabids</taxon>
        <taxon>Malpighiales</taxon>
        <taxon>Salicaceae</taxon>
        <taxon>Flacourtieae</taxon>
        <taxon>Dovyalis</taxon>
    </lineage>
</organism>
<proteinExistence type="predicted"/>
<comment type="caution">
    <text evidence="1">The sequence shown here is derived from an EMBL/GenBank/DDBJ whole genome shotgun (WGS) entry which is preliminary data.</text>
</comment>
<evidence type="ECO:0000313" key="1">
    <source>
        <dbReference type="EMBL" id="CAK7330269.1"/>
    </source>
</evidence>
<gene>
    <name evidence="1" type="ORF">DCAF_LOCUS7870</name>
</gene>
<dbReference type="AlphaFoldDB" id="A0AAV1RAI1"/>
<sequence>MAGLRAIFEGHVGSELEHSCGHSRLGLDGIASLGLDTVTIISLLVYCLDPAA</sequence>
<name>A0AAV1RAI1_9ROSI</name>
<dbReference type="Proteomes" id="UP001314170">
    <property type="component" value="Unassembled WGS sequence"/>
</dbReference>
<accession>A0AAV1RAI1</accession>
<reference evidence="1 2" key="1">
    <citation type="submission" date="2024-01" db="EMBL/GenBank/DDBJ databases">
        <authorList>
            <person name="Waweru B."/>
        </authorList>
    </citation>
    <scope>NUCLEOTIDE SEQUENCE [LARGE SCALE GENOMIC DNA]</scope>
</reference>
<evidence type="ECO:0000313" key="2">
    <source>
        <dbReference type="Proteomes" id="UP001314170"/>
    </source>
</evidence>